<proteinExistence type="predicted"/>
<keyword evidence="2" id="KW-1185">Reference proteome</keyword>
<evidence type="ECO:0000313" key="2">
    <source>
        <dbReference type="Proteomes" id="UP000297910"/>
    </source>
</evidence>
<protein>
    <submittedName>
        <fullName evidence="1">Uncharacterized protein</fullName>
    </submittedName>
</protein>
<dbReference type="AlphaFoldDB" id="A0A4Z1G2J7"/>
<name>A0A4Z1G2J7_9HELO</name>
<evidence type="ECO:0000313" key="1">
    <source>
        <dbReference type="EMBL" id="TGO31105.1"/>
    </source>
</evidence>
<reference evidence="1 2" key="1">
    <citation type="submission" date="2017-12" db="EMBL/GenBank/DDBJ databases">
        <title>Comparative genomics of Botrytis spp.</title>
        <authorList>
            <person name="Valero-Jimenez C.A."/>
            <person name="Tapia P."/>
            <person name="Veloso J."/>
            <person name="Silva-Moreno E."/>
            <person name="Staats M."/>
            <person name="Valdes J.H."/>
            <person name="Van Kan J.A.L."/>
        </authorList>
    </citation>
    <scope>NUCLEOTIDE SEQUENCE [LARGE SCALE GENOMIC DNA]</scope>
    <source>
        <strain evidence="1 2">Bp0003</strain>
    </source>
</reference>
<dbReference type="Proteomes" id="UP000297910">
    <property type="component" value="Unassembled WGS sequence"/>
</dbReference>
<gene>
    <name evidence="1" type="ORF">BPAE_0002g01590</name>
</gene>
<comment type="caution">
    <text evidence="1">The sequence shown here is derived from an EMBL/GenBank/DDBJ whole genome shotgun (WGS) entry which is preliminary data.</text>
</comment>
<sequence length="109" mass="11908">MAESKATEELGKTDIETLTGKCSRAQKISAQANVVRPGTMLFLQSACQFGKEITKKWQLLGESINVSFDDEESSEVIELEPYPMSQVSALEIAKPSGNNNITLGILKML</sequence>
<dbReference type="EMBL" id="PQXI01000002">
    <property type="protein sequence ID" value="TGO31105.1"/>
    <property type="molecule type" value="Genomic_DNA"/>
</dbReference>
<accession>A0A4Z1G2J7</accession>
<organism evidence="1 2">
    <name type="scientific">Botrytis paeoniae</name>
    <dbReference type="NCBI Taxonomy" id="278948"/>
    <lineage>
        <taxon>Eukaryota</taxon>
        <taxon>Fungi</taxon>
        <taxon>Dikarya</taxon>
        <taxon>Ascomycota</taxon>
        <taxon>Pezizomycotina</taxon>
        <taxon>Leotiomycetes</taxon>
        <taxon>Helotiales</taxon>
        <taxon>Sclerotiniaceae</taxon>
        <taxon>Botrytis</taxon>
    </lineage>
</organism>